<evidence type="ECO:0000313" key="1">
    <source>
        <dbReference type="EMBL" id="PVZ66753.1"/>
    </source>
</evidence>
<protein>
    <recommendedName>
        <fullName evidence="3">Transposase</fullName>
    </recommendedName>
</protein>
<evidence type="ECO:0000313" key="2">
    <source>
        <dbReference type="Proteomes" id="UP000244906"/>
    </source>
</evidence>
<sequence length="118" mass="13844">MKKRELQTKYCLVCVVCADMEKKRETYSIDFKIQTVRALGRNGSDLIKTSKEIRVNIATLRGWARTGLQGLVKLKERDLPMEEISNLANGEEFEFRLLIQENQHLKRENELLRKFAKM</sequence>
<dbReference type="SUPFAM" id="SSF46689">
    <property type="entry name" value="Homeodomain-like"/>
    <property type="match status" value="1"/>
</dbReference>
<proteinExistence type="predicted"/>
<dbReference type="AlphaFoldDB" id="A0A2V1GYB4"/>
<evidence type="ECO:0008006" key="3">
    <source>
        <dbReference type="Google" id="ProtNLM"/>
    </source>
</evidence>
<dbReference type="EMBL" id="QDDL01000007">
    <property type="protein sequence ID" value="PVZ66753.1"/>
    <property type="molecule type" value="Genomic_DNA"/>
</dbReference>
<accession>A0A2V1GYB4</accession>
<organism evidence="1 2">
    <name type="scientific">Pelagibaculum spongiae</name>
    <dbReference type="NCBI Taxonomy" id="2080658"/>
    <lineage>
        <taxon>Bacteria</taxon>
        <taxon>Pseudomonadati</taxon>
        <taxon>Pseudomonadota</taxon>
        <taxon>Gammaproteobacteria</taxon>
        <taxon>Oceanospirillales</taxon>
        <taxon>Pelagibaculum</taxon>
    </lineage>
</organism>
<dbReference type="InterPro" id="IPR009057">
    <property type="entry name" value="Homeodomain-like_sf"/>
</dbReference>
<dbReference type="Proteomes" id="UP000244906">
    <property type="component" value="Unassembled WGS sequence"/>
</dbReference>
<gene>
    <name evidence="1" type="ORF">DC094_15925</name>
</gene>
<reference evidence="1 2" key="1">
    <citation type="submission" date="2018-04" db="EMBL/GenBank/DDBJ databases">
        <title>Thalassorhabdus spongiae gen. nov., sp. nov., isolated from a marine sponge in South-West Iceland.</title>
        <authorList>
            <person name="Knobloch S."/>
            <person name="Daussin A."/>
            <person name="Johannsson R."/>
            <person name="Marteinsson V.T."/>
        </authorList>
    </citation>
    <scope>NUCLEOTIDE SEQUENCE [LARGE SCALE GENOMIC DNA]</scope>
    <source>
        <strain evidence="1 2">Hp12</strain>
    </source>
</reference>
<name>A0A2V1GYB4_9GAMM</name>
<dbReference type="RefSeq" id="WP_116688117.1">
    <property type="nucleotide sequence ID" value="NZ_CAWNYD010000007.1"/>
</dbReference>
<comment type="caution">
    <text evidence="1">The sequence shown here is derived from an EMBL/GenBank/DDBJ whole genome shotgun (WGS) entry which is preliminary data.</text>
</comment>
<keyword evidence="2" id="KW-1185">Reference proteome</keyword>